<sequence length="71" mass="7914">MRTATVPGTRKHVYVLPERPWYTATLSRPGQFHQYAASITAAAATLPAGPARDRVDEMIDFFDYLGRGCRS</sequence>
<evidence type="ECO:0000313" key="1">
    <source>
        <dbReference type="EMBL" id="SDU67948.1"/>
    </source>
</evidence>
<organism evidence="1 2">
    <name type="scientific">Jiangella alkaliphila</name>
    <dbReference type="NCBI Taxonomy" id="419479"/>
    <lineage>
        <taxon>Bacteria</taxon>
        <taxon>Bacillati</taxon>
        <taxon>Actinomycetota</taxon>
        <taxon>Actinomycetes</taxon>
        <taxon>Jiangellales</taxon>
        <taxon>Jiangellaceae</taxon>
        <taxon>Jiangella</taxon>
    </lineage>
</organism>
<protein>
    <submittedName>
        <fullName evidence="1">Uncharacterized protein</fullName>
    </submittedName>
</protein>
<dbReference type="AlphaFoldDB" id="A0A1H2KHT0"/>
<dbReference type="STRING" id="419479.SAMN04488563_3824"/>
<name>A0A1H2KHT0_9ACTN</name>
<gene>
    <name evidence="1" type="ORF">SAMN04488563_3824</name>
</gene>
<evidence type="ECO:0000313" key="2">
    <source>
        <dbReference type="Proteomes" id="UP000182977"/>
    </source>
</evidence>
<dbReference type="RefSeq" id="WP_046770951.1">
    <property type="nucleotide sequence ID" value="NZ_LBMC01000038.1"/>
</dbReference>
<dbReference type="OrthoDB" id="67158at2"/>
<reference evidence="2" key="1">
    <citation type="submission" date="2016-10" db="EMBL/GenBank/DDBJ databases">
        <authorList>
            <person name="Varghese N."/>
            <person name="Submissions S."/>
        </authorList>
    </citation>
    <scope>NUCLEOTIDE SEQUENCE [LARGE SCALE GENOMIC DNA]</scope>
    <source>
        <strain evidence="2">DSM 45079</strain>
    </source>
</reference>
<keyword evidence="2" id="KW-1185">Reference proteome</keyword>
<dbReference type="EMBL" id="LT629791">
    <property type="protein sequence ID" value="SDU67948.1"/>
    <property type="molecule type" value="Genomic_DNA"/>
</dbReference>
<dbReference type="Proteomes" id="UP000182977">
    <property type="component" value="Chromosome I"/>
</dbReference>
<accession>A0A1H2KHT0</accession>
<proteinExistence type="predicted"/>